<dbReference type="Gene3D" id="3.60.10.10">
    <property type="entry name" value="Endonuclease/exonuclease/phosphatase"/>
    <property type="match status" value="1"/>
</dbReference>
<dbReference type="AlphaFoldDB" id="A0A2I4EUU7"/>
<dbReference type="Gramene" id="Jr13_15080_p1">
    <property type="protein sequence ID" value="cds.Jr13_15080_p1"/>
    <property type="gene ID" value="Jr13_15080"/>
</dbReference>
<dbReference type="InterPro" id="IPR036691">
    <property type="entry name" value="Endo/exonu/phosph_ase_sf"/>
</dbReference>
<keyword evidence="1" id="KW-1185">Reference proteome</keyword>
<name>A0A2I4EUU7_JUGRE</name>
<evidence type="ECO:0000313" key="2">
    <source>
        <dbReference type="RefSeq" id="XP_018823176.1"/>
    </source>
</evidence>
<dbReference type="OrthoDB" id="1930966at2759"/>
<protein>
    <submittedName>
        <fullName evidence="2">Uncharacterized protein LOC108992912</fullName>
    </submittedName>
</protein>
<dbReference type="RefSeq" id="XP_018823176.1">
    <property type="nucleotide sequence ID" value="XM_018967631.1"/>
</dbReference>
<sequence>MGDFNIIRSDAERVGGRPRARLAMDEFNECINSCGLDDWNLEGKQLSWCNGQQGLARSWAKLDRLLVNNSFSLKFGSAVARWIQHDDFLKMVEESWTVDMLGESGLNILAGKLKRLKATLQVWNKEVFGRVDGKIRELEKRIEVLEDGLQNGFLEKVEAELLYDKAELERWVQREDIRLAQQAKEKWLFEGE</sequence>
<dbReference type="PANTHER" id="PTHR33710:SF13">
    <property type="entry name" value="ENDONUCLEASE_EXONUCLEASE_PHOSPHATASE FAMILY PROTEIN"/>
    <property type="match status" value="1"/>
</dbReference>
<dbReference type="KEGG" id="jre:108992912"/>
<dbReference type="PANTHER" id="PTHR33710">
    <property type="entry name" value="BNAC02G09200D PROTEIN"/>
    <property type="match status" value="1"/>
</dbReference>
<dbReference type="SUPFAM" id="SSF56219">
    <property type="entry name" value="DNase I-like"/>
    <property type="match status" value="1"/>
</dbReference>
<reference evidence="2" key="1">
    <citation type="submission" date="2025-08" db="UniProtKB">
        <authorList>
            <consortium name="RefSeq"/>
        </authorList>
    </citation>
    <scope>IDENTIFICATION</scope>
    <source>
        <tissue evidence="2">Leaves</tissue>
    </source>
</reference>
<dbReference type="GeneID" id="108992912"/>
<evidence type="ECO:0000313" key="1">
    <source>
        <dbReference type="Proteomes" id="UP000235220"/>
    </source>
</evidence>
<proteinExistence type="predicted"/>
<accession>A0A2I4EUU7</accession>
<dbReference type="Proteomes" id="UP000235220">
    <property type="component" value="Chromosome 13"/>
</dbReference>
<organism evidence="1 2">
    <name type="scientific">Juglans regia</name>
    <name type="common">English walnut</name>
    <dbReference type="NCBI Taxonomy" id="51240"/>
    <lineage>
        <taxon>Eukaryota</taxon>
        <taxon>Viridiplantae</taxon>
        <taxon>Streptophyta</taxon>
        <taxon>Embryophyta</taxon>
        <taxon>Tracheophyta</taxon>
        <taxon>Spermatophyta</taxon>
        <taxon>Magnoliopsida</taxon>
        <taxon>eudicotyledons</taxon>
        <taxon>Gunneridae</taxon>
        <taxon>Pentapetalae</taxon>
        <taxon>rosids</taxon>
        <taxon>fabids</taxon>
        <taxon>Fagales</taxon>
        <taxon>Juglandaceae</taxon>
        <taxon>Juglans</taxon>
    </lineage>
</organism>
<gene>
    <name evidence="2" type="primary">LOC108992912</name>
</gene>